<dbReference type="Proteomes" id="UP001168877">
    <property type="component" value="Unassembled WGS sequence"/>
</dbReference>
<dbReference type="AlphaFoldDB" id="A0AA39T3L8"/>
<feature type="domain" description="Thiaminase-2/PQQC" evidence="1">
    <location>
        <begin position="86"/>
        <end position="183"/>
    </location>
</feature>
<comment type="caution">
    <text evidence="2">The sequence shown here is derived from an EMBL/GenBank/DDBJ whole genome shotgun (WGS) entry which is preliminary data.</text>
</comment>
<dbReference type="PANTHER" id="PTHR43198">
    <property type="entry name" value="BIFUNCTIONAL TH2 PROTEIN"/>
    <property type="match status" value="1"/>
</dbReference>
<sequence length="650" mass="72550">MHLLFSNPIKISFLFSNLLSSSNSLRLGLSDSLRSRRVIFPYLTTQSSSLSMAAIPPLSPSVVEEGLARKLWIKFRRESVFAMYTPFAVCLASGNLKIETFRHYIAQDVHFLKAFAQAYELAEECADDDDAKLSITELRKGVMEELKMHNSFVQEWGTDLAKEVNNNSATLKYTDFLLATASGKVEGVKGPGKLATPFERTKVAAYTLGAMSPCMRLYGFLGKEFQALVNPNGGDHPYKKWIDNYSSESFQAAALQTEDLLDKLSVSLTGEELSIIEKLYHQAMKLEIDFFCAQPVAQPTVVPLIKEHNPEEDHLILFSDFDLTCTVVDSSAILAEIAIVTAPKSDQNQPECQLSRMSSAELRNTWGLLSGQYTEEYEQCIESILPSKEVKEFNYEALHKALKQLSDFEKRANSRVIESGVLKGISLEDIKRAGERLILQDGCTSFLQKIVKNENLNANVHVLSYCWCGDLIRASFSSGGLNVLDVHANEFVFKESISTGEIVIKVESPIDKVQAFNNIVEKYGNDRKKLTVYVGDSVGDLLCLLEADIGIVIGSSSSLRRIGSQFGVSFVPLYPGLVKKQKEYVEGSSGIWKGRSGILYTVSSWAEVQAFILGWVFQSELLCRFIFWIKLQTRNLGGFKQQMNFISLSI</sequence>
<dbReference type="PANTHER" id="PTHR43198:SF2">
    <property type="entry name" value="SI:CH1073-67J19.1-RELATED"/>
    <property type="match status" value="1"/>
</dbReference>
<gene>
    <name evidence="2" type="ORF">LWI29_016126</name>
</gene>
<dbReference type="SUPFAM" id="SSF48613">
    <property type="entry name" value="Heme oxygenase-like"/>
    <property type="match status" value="1"/>
</dbReference>
<dbReference type="FunFam" id="1.20.910.10:FF:000006">
    <property type="entry name" value="Bifunctional TH2 protein, mitochondrial"/>
    <property type="match status" value="1"/>
</dbReference>
<dbReference type="Gene3D" id="3.40.50.1000">
    <property type="entry name" value="HAD superfamily/HAD-like"/>
    <property type="match status" value="1"/>
</dbReference>
<dbReference type="SUPFAM" id="SSF56784">
    <property type="entry name" value="HAD-like"/>
    <property type="match status" value="1"/>
</dbReference>
<reference evidence="2" key="1">
    <citation type="journal article" date="2022" name="Plant J.">
        <title>Strategies of tolerance reflected in two North American maple genomes.</title>
        <authorList>
            <person name="McEvoy S.L."/>
            <person name="Sezen U.U."/>
            <person name="Trouern-Trend A."/>
            <person name="McMahon S.M."/>
            <person name="Schaberg P.G."/>
            <person name="Yang J."/>
            <person name="Wegrzyn J.L."/>
            <person name="Swenson N.G."/>
        </authorList>
    </citation>
    <scope>NUCLEOTIDE SEQUENCE</scope>
    <source>
        <strain evidence="2">NS2018</strain>
    </source>
</reference>
<dbReference type="CDD" id="cd19368">
    <property type="entry name" value="TenA_C_AtTH2-like"/>
    <property type="match status" value="1"/>
</dbReference>
<dbReference type="EMBL" id="JAUESC010000003">
    <property type="protein sequence ID" value="KAK0600558.1"/>
    <property type="molecule type" value="Genomic_DNA"/>
</dbReference>
<name>A0AA39T3L8_ACESA</name>
<dbReference type="Gene3D" id="1.20.910.10">
    <property type="entry name" value="Heme oxygenase-like"/>
    <property type="match status" value="1"/>
</dbReference>
<evidence type="ECO:0000313" key="3">
    <source>
        <dbReference type="Proteomes" id="UP001168877"/>
    </source>
</evidence>
<feature type="domain" description="Thiaminase-2/PQQC" evidence="1">
    <location>
        <begin position="203"/>
        <end position="291"/>
    </location>
</feature>
<accession>A0AA39T3L8</accession>
<organism evidence="2 3">
    <name type="scientific">Acer saccharum</name>
    <name type="common">Sugar maple</name>
    <dbReference type="NCBI Taxonomy" id="4024"/>
    <lineage>
        <taxon>Eukaryota</taxon>
        <taxon>Viridiplantae</taxon>
        <taxon>Streptophyta</taxon>
        <taxon>Embryophyta</taxon>
        <taxon>Tracheophyta</taxon>
        <taxon>Spermatophyta</taxon>
        <taxon>Magnoliopsida</taxon>
        <taxon>eudicotyledons</taxon>
        <taxon>Gunneridae</taxon>
        <taxon>Pentapetalae</taxon>
        <taxon>rosids</taxon>
        <taxon>malvids</taxon>
        <taxon>Sapindales</taxon>
        <taxon>Sapindaceae</taxon>
        <taxon>Hippocastanoideae</taxon>
        <taxon>Acereae</taxon>
        <taxon>Acer</taxon>
    </lineage>
</organism>
<dbReference type="InterPro" id="IPR016084">
    <property type="entry name" value="Haem_Oase-like_multi-hlx"/>
</dbReference>
<protein>
    <recommendedName>
        <fullName evidence="1">Thiaminase-2/PQQC domain-containing protein</fullName>
    </recommendedName>
</protein>
<dbReference type="InterPro" id="IPR004305">
    <property type="entry name" value="Thiaminase-2/PQQC"/>
</dbReference>
<dbReference type="InterPro" id="IPR050967">
    <property type="entry name" value="Thiamine_Salvage_TenA"/>
</dbReference>
<dbReference type="InterPro" id="IPR036412">
    <property type="entry name" value="HAD-like_sf"/>
</dbReference>
<evidence type="ECO:0000313" key="2">
    <source>
        <dbReference type="EMBL" id="KAK0600558.1"/>
    </source>
</evidence>
<evidence type="ECO:0000259" key="1">
    <source>
        <dbReference type="Pfam" id="PF03070"/>
    </source>
</evidence>
<dbReference type="InterPro" id="IPR023214">
    <property type="entry name" value="HAD_sf"/>
</dbReference>
<dbReference type="GO" id="GO:0006772">
    <property type="term" value="P:thiamine metabolic process"/>
    <property type="evidence" value="ECO:0007669"/>
    <property type="project" value="UniProtKB-ARBA"/>
</dbReference>
<dbReference type="Pfam" id="PF03070">
    <property type="entry name" value="TENA_THI-4"/>
    <property type="match status" value="2"/>
</dbReference>
<keyword evidence="3" id="KW-1185">Reference proteome</keyword>
<reference evidence="2" key="2">
    <citation type="submission" date="2023-06" db="EMBL/GenBank/DDBJ databases">
        <authorList>
            <person name="Swenson N.G."/>
            <person name="Wegrzyn J.L."/>
            <person name="Mcevoy S.L."/>
        </authorList>
    </citation>
    <scope>NUCLEOTIDE SEQUENCE</scope>
    <source>
        <strain evidence="2">NS2018</strain>
        <tissue evidence="2">Leaf</tissue>
    </source>
</reference>
<proteinExistence type="predicted"/>
<dbReference type="GO" id="GO:0005829">
    <property type="term" value="C:cytosol"/>
    <property type="evidence" value="ECO:0007669"/>
    <property type="project" value="TreeGrafter"/>
</dbReference>